<gene>
    <name evidence="1" type="ORF">Fmac_026950</name>
</gene>
<keyword evidence="2" id="KW-1185">Reference proteome</keyword>
<dbReference type="Proteomes" id="UP001603857">
    <property type="component" value="Unassembled WGS sequence"/>
</dbReference>
<dbReference type="AlphaFoldDB" id="A0ABD1LGB6"/>
<name>A0ABD1LGB6_9FABA</name>
<sequence>MDNINSHQGYHRSGRLLILDSVFFKLGKSAVRDGEFLGGGFVECGISAIAWKSSTASLKCELMRSNNIADRLVMQVNGCASGPDGGVQDVERNMVA</sequence>
<evidence type="ECO:0000313" key="1">
    <source>
        <dbReference type="EMBL" id="KAL2322571.1"/>
    </source>
</evidence>
<dbReference type="EMBL" id="JBGMDY010000009">
    <property type="protein sequence ID" value="KAL2322571.1"/>
    <property type="molecule type" value="Genomic_DNA"/>
</dbReference>
<reference evidence="1 2" key="1">
    <citation type="submission" date="2024-08" db="EMBL/GenBank/DDBJ databases">
        <title>Insights into the chromosomal genome structure of Flemingia macrophylla.</title>
        <authorList>
            <person name="Ding Y."/>
            <person name="Zhao Y."/>
            <person name="Bi W."/>
            <person name="Wu M."/>
            <person name="Zhao G."/>
            <person name="Gong Y."/>
            <person name="Li W."/>
            <person name="Zhang P."/>
        </authorList>
    </citation>
    <scope>NUCLEOTIDE SEQUENCE [LARGE SCALE GENOMIC DNA]</scope>
    <source>
        <strain evidence="1">DYQJB</strain>
        <tissue evidence="1">Leaf</tissue>
    </source>
</reference>
<organism evidence="1 2">
    <name type="scientific">Flemingia macrophylla</name>
    <dbReference type="NCBI Taxonomy" id="520843"/>
    <lineage>
        <taxon>Eukaryota</taxon>
        <taxon>Viridiplantae</taxon>
        <taxon>Streptophyta</taxon>
        <taxon>Embryophyta</taxon>
        <taxon>Tracheophyta</taxon>
        <taxon>Spermatophyta</taxon>
        <taxon>Magnoliopsida</taxon>
        <taxon>eudicotyledons</taxon>
        <taxon>Gunneridae</taxon>
        <taxon>Pentapetalae</taxon>
        <taxon>rosids</taxon>
        <taxon>fabids</taxon>
        <taxon>Fabales</taxon>
        <taxon>Fabaceae</taxon>
        <taxon>Papilionoideae</taxon>
        <taxon>50 kb inversion clade</taxon>
        <taxon>NPAAA clade</taxon>
        <taxon>indigoferoid/millettioid clade</taxon>
        <taxon>Phaseoleae</taxon>
        <taxon>Flemingia</taxon>
    </lineage>
</organism>
<comment type="caution">
    <text evidence="1">The sequence shown here is derived from an EMBL/GenBank/DDBJ whole genome shotgun (WGS) entry which is preliminary data.</text>
</comment>
<evidence type="ECO:0000313" key="2">
    <source>
        <dbReference type="Proteomes" id="UP001603857"/>
    </source>
</evidence>
<protein>
    <submittedName>
        <fullName evidence="1">Uncharacterized protein</fullName>
    </submittedName>
</protein>
<accession>A0ABD1LGB6</accession>
<proteinExistence type="predicted"/>